<gene>
    <name evidence="1" type="ORF">GMARGA_LOCUS36603</name>
</gene>
<reference evidence="1 2" key="1">
    <citation type="submission" date="2021-06" db="EMBL/GenBank/DDBJ databases">
        <authorList>
            <person name="Kallberg Y."/>
            <person name="Tangrot J."/>
            <person name="Rosling A."/>
        </authorList>
    </citation>
    <scope>NUCLEOTIDE SEQUENCE [LARGE SCALE GENOMIC DNA]</scope>
    <source>
        <strain evidence="1 2">120-4 pot B 10/14</strain>
    </source>
</reference>
<comment type="caution">
    <text evidence="1">The sequence shown here is derived from an EMBL/GenBank/DDBJ whole genome shotgun (WGS) entry which is preliminary data.</text>
</comment>
<feature type="non-terminal residue" evidence="1">
    <location>
        <position position="77"/>
    </location>
</feature>
<proteinExistence type="predicted"/>
<evidence type="ECO:0000313" key="1">
    <source>
        <dbReference type="EMBL" id="CAG8843551.1"/>
    </source>
</evidence>
<feature type="non-terminal residue" evidence="1">
    <location>
        <position position="1"/>
    </location>
</feature>
<dbReference type="Proteomes" id="UP000789901">
    <property type="component" value="Unassembled WGS sequence"/>
</dbReference>
<protein>
    <submittedName>
        <fullName evidence="1">30201_t:CDS:1</fullName>
    </submittedName>
</protein>
<sequence length="77" mass="9250">MRTLLTTLEEIYQELPVGNPNRWYTKMWLNMNIVYELWCNYTAGRWEKDLSDKNIMVRKAEIRIKAATRILKASLDK</sequence>
<keyword evidence="2" id="KW-1185">Reference proteome</keyword>
<organism evidence="1 2">
    <name type="scientific">Gigaspora margarita</name>
    <dbReference type="NCBI Taxonomy" id="4874"/>
    <lineage>
        <taxon>Eukaryota</taxon>
        <taxon>Fungi</taxon>
        <taxon>Fungi incertae sedis</taxon>
        <taxon>Mucoromycota</taxon>
        <taxon>Glomeromycotina</taxon>
        <taxon>Glomeromycetes</taxon>
        <taxon>Diversisporales</taxon>
        <taxon>Gigasporaceae</taxon>
        <taxon>Gigaspora</taxon>
    </lineage>
</organism>
<evidence type="ECO:0000313" key="2">
    <source>
        <dbReference type="Proteomes" id="UP000789901"/>
    </source>
</evidence>
<accession>A0ABN7WYG9</accession>
<dbReference type="EMBL" id="CAJVQB010072761">
    <property type="protein sequence ID" value="CAG8843551.1"/>
    <property type="molecule type" value="Genomic_DNA"/>
</dbReference>
<name>A0ABN7WYG9_GIGMA</name>